<dbReference type="FunFam" id="1.10.510.10:FF:000411">
    <property type="entry name" value="Probable Ste20-like kinase Don3"/>
    <property type="match status" value="1"/>
</dbReference>
<name>T1FYL4_HELRO</name>
<comment type="catalytic activity">
    <reaction evidence="14">
        <text>L-threonyl-[protein] + ATP = O-phospho-L-threonyl-[protein] + ADP + H(+)</text>
        <dbReference type="Rhea" id="RHEA:46608"/>
        <dbReference type="Rhea" id="RHEA-COMP:11060"/>
        <dbReference type="Rhea" id="RHEA-COMP:11605"/>
        <dbReference type="ChEBI" id="CHEBI:15378"/>
        <dbReference type="ChEBI" id="CHEBI:30013"/>
        <dbReference type="ChEBI" id="CHEBI:30616"/>
        <dbReference type="ChEBI" id="CHEBI:61977"/>
        <dbReference type="ChEBI" id="CHEBI:456216"/>
        <dbReference type="EC" id="2.7.11.1"/>
    </reaction>
</comment>
<proteinExistence type="inferred from homology"/>
<evidence type="ECO:0000313" key="21">
    <source>
        <dbReference type="Proteomes" id="UP000015101"/>
    </source>
</evidence>
<evidence type="ECO:0000256" key="17">
    <source>
        <dbReference type="SAM" id="Coils"/>
    </source>
</evidence>
<evidence type="ECO:0000256" key="8">
    <source>
        <dbReference type="ARBA" id="ARBA00022679"/>
    </source>
</evidence>
<dbReference type="InParanoid" id="T1FYL4"/>
<dbReference type="InterPro" id="IPR011009">
    <property type="entry name" value="Kinase-like_dom_sf"/>
</dbReference>
<dbReference type="OMA" id="KEFCALC"/>
<keyword evidence="13" id="KW-0460">Magnesium</keyword>
<evidence type="ECO:0000256" key="7">
    <source>
        <dbReference type="ARBA" id="ARBA00022553"/>
    </source>
</evidence>
<dbReference type="RefSeq" id="XP_009022426.1">
    <property type="nucleotide sequence ID" value="XM_009024178.1"/>
</dbReference>
<dbReference type="PROSITE" id="PS50011">
    <property type="entry name" value="PROTEIN_KINASE_DOM"/>
    <property type="match status" value="1"/>
</dbReference>
<evidence type="ECO:0000256" key="5">
    <source>
        <dbReference type="ARBA" id="ARBA00022490"/>
    </source>
</evidence>
<comment type="similarity">
    <text evidence="3">Belongs to the protein kinase superfamily. STE Ser/Thr protein kinase family. STE20 subfamily.</text>
</comment>
<feature type="binding site" evidence="16">
    <location>
        <position position="35"/>
    </location>
    <ligand>
        <name>ATP</name>
        <dbReference type="ChEBI" id="CHEBI:30616"/>
    </ligand>
</feature>
<keyword evidence="12 16" id="KW-0067">ATP-binding</keyword>
<evidence type="ECO:0000259" key="18">
    <source>
        <dbReference type="PROSITE" id="PS50011"/>
    </source>
</evidence>
<keyword evidence="10 16" id="KW-0547">Nucleotide-binding</keyword>
<dbReference type="GO" id="GO:0004674">
    <property type="term" value="F:protein serine/threonine kinase activity"/>
    <property type="evidence" value="ECO:0000318"/>
    <property type="project" value="GO_Central"/>
</dbReference>
<evidence type="ECO:0000256" key="11">
    <source>
        <dbReference type="ARBA" id="ARBA00022777"/>
    </source>
</evidence>
<feature type="coiled-coil region" evidence="17">
    <location>
        <begin position="32"/>
        <end position="59"/>
    </location>
</feature>
<evidence type="ECO:0000256" key="2">
    <source>
        <dbReference type="ARBA" id="ARBA00004496"/>
    </source>
</evidence>
<dbReference type="EnsemblMetazoa" id="HelroT66461">
    <property type="protein sequence ID" value="HelroP66461"/>
    <property type="gene ID" value="HelroG66461"/>
</dbReference>
<evidence type="ECO:0000256" key="14">
    <source>
        <dbReference type="ARBA" id="ARBA00047899"/>
    </source>
</evidence>
<dbReference type="KEGG" id="hro:HELRODRAFT_66461"/>
<reference evidence="19 21" key="2">
    <citation type="journal article" date="2013" name="Nature">
        <title>Insights into bilaterian evolution from three spiralian genomes.</title>
        <authorList>
            <person name="Simakov O."/>
            <person name="Marletaz F."/>
            <person name="Cho S.J."/>
            <person name="Edsinger-Gonzales E."/>
            <person name="Havlak P."/>
            <person name="Hellsten U."/>
            <person name="Kuo D.H."/>
            <person name="Larsson T."/>
            <person name="Lv J."/>
            <person name="Arendt D."/>
            <person name="Savage R."/>
            <person name="Osoegawa K."/>
            <person name="de Jong P."/>
            <person name="Grimwood J."/>
            <person name="Chapman J.A."/>
            <person name="Shapiro H."/>
            <person name="Aerts A."/>
            <person name="Otillar R.P."/>
            <person name="Terry A.Y."/>
            <person name="Boore J.L."/>
            <person name="Grigoriev I.V."/>
            <person name="Lindberg D.R."/>
            <person name="Seaver E.C."/>
            <person name="Weisblat D.A."/>
            <person name="Putnam N.H."/>
            <person name="Rokhsar D.S."/>
        </authorList>
    </citation>
    <scope>NUCLEOTIDE SEQUENCE</scope>
</reference>
<dbReference type="Gene3D" id="1.10.510.10">
    <property type="entry name" value="Transferase(Phosphotransferase) domain 1"/>
    <property type="match status" value="1"/>
</dbReference>
<dbReference type="GO" id="GO:0005524">
    <property type="term" value="F:ATP binding"/>
    <property type="evidence" value="ECO:0007669"/>
    <property type="project" value="UniProtKB-UniRule"/>
</dbReference>
<evidence type="ECO:0000256" key="1">
    <source>
        <dbReference type="ARBA" id="ARBA00001946"/>
    </source>
</evidence>
<dbReference type="CTD" id="20213912"/>
<keyword evidence="9" id="KW-0479">Metal-binding</keyword>
<evidence type="ECO:0000313" key="19">
    <source>
        <dbReference type="EMBL" id="ESN98656.1"/>
    </source>
</evidence>
<comment type="subcellular location">
    <subcellularLocation>
        <location evidence="2">Cytoplasm</location>
    </subcellularLocation>
</comment>
<dbReference type="Proteomes" id="UP000015101">
    <property type="component" value="Unassembled WGS sequence"/>
</dbReference>
<dbReference type="InterPro" id="IPR000719">
    <property type="entry name" value="Prot_kinase_dom"/>
</dbReference>
<dbReference type="InterPro" id="IPR050629">
    <property type="entry name" value="STE20/SPS1-PAK"/>
</dbReference>
<dbReference type="PANTHER" id="PTHR48012">
    <property type="entry name" value="STERILE20-LIKE KINASE, ISOFORM B-RELATED"/>
    <property type="match status" value="1"/>
</dbReference>
<evidence type="ECO:0000256" key="6">
    <source>
        <dbReference type="ARBA" id="ARBA00022527"/>
    </source>
</evidence>
<keyword evidence="21" id="KW-1185">Reference proteome</keyword>
<reference evidence="21" key="1">
    <citation type="submission" date="2012-12" db="EMBL/GenBank/DDBJ databases">
        <authorList>
            <person name="Hellsten U."/>
            <person name="Grimwood J."/>
            <person name="Chapman J.A."/>
            <person name="Shapiro H."/>
            <person name="Aerts A."/>
            <person name="Otillar R.P."/>
            <person name="Terry A.Y."/>
            <person name="Boore J.L."/>
            <person name="Simakov O."/>
            <person name="Marletaz F."/>
            <person name="Cho S.-J."/>
            <person name="Edsinger-Gonzales E."/>
            <person name="Havlak P."/>
            <person name="Kuo D.-H."/>
            <person name="Larsson T."/>
            <person name="Lv J."/>
            <person name="Arendt D."/>
            <person name="Savage R."/>
            <person name="Osoegawa K."/>
            <person name="de Jong P."/>
            <person name="Lindberg D.R."/>
            <person name="Seaver E.C."/>
            <person name="Weisblat D.A."/>
            <person name="Putnam N.H."/>
            <person name="Grigoriev I.V."/>
            <person name="Rokhsar D.S."/>
        </authorList>
    </citation>
    <scope>NUCLEOTIDE SEQUENCE</scope>
</reference>
<keyword evidence="11" id="KW-0418">Kinase</keyword>
<dbReference type="Gene3D" id="3.30.200.20">
    <property type="entry name" value="Phosphorylase Kinase, domain 1"/>
    <property type="match status" value="1"/>
</dbReference>
<gene>
    <name evidence="20" type="primary">20213912</name>
    <name evidence="19" type="ORF">HELRODRAFT_66461</name>
</gene>
<accession>T1FYL4</accession>
<evidence type="ECO:0000256" key="4">
    <source>
        <dbReference type="ARBA" id="ARBA00012513"/>
    </source>
</evidence>
<sequence length="356" mass="40693">DPEAIFTRQERIGKGSFGEVYKGIDRRNQQTIAIKIIDLEEAEDEIEDIQQEIMVLSQCDSPYVTKYYGSYLKDTKLWIIMEYLGGGSALDLMKAGAFDEQYIAIILRELLKGLEYLHGEGKLHRDIKAANILLSEKGDVKLADFGVAGQLTNTLNKKSTFVGTPFWMAPEVIKQTPYDCKADIWSLGITAIELAKGEPPNSDMHPMRVLFLIPKNNPPQLTGDYSRAFKDFVELCLNKEPENRPQAKELLKHRFIAKSKKTSYLVELIDRFKDWLKDHDNDGEMNRYDEEDDDDDDELVNIYALFNLKKIFFCFSFAALTTVLTNCSILNCNKTFIPQKAVTSKAHDTQHERVLL</sequence>
<evidence type="ECO:0000256" key="16">
    <source>
        <dbReference type="PROSITE-ProRule" id="PRU10141"/>
    </source>
</evidence>
<dbReference type="Pfam" id="PF00069">
    <property type="entry name" value="Pkinase"/>
    <property type="match status" value="1"/>
</dbReference>
<dbReference type="AlphaFoldDB" id="T1FYL4"/>
<dbReference type="InterPro" id="IPR017441">
    <property type="entry name" value="Protein_kinase_ATP_BS"/>
</dbReference>
<keyword evidence="7" id="KW-0597">Phosphoprotein</keyword>
<dbReference type="PANTHER" id="PTHR48012:SF10">
    <property type="entry name" value="FI20177P1"/>
    <property type="match status" value="1"/>
</dbReference>
<dbReference type="GO" id="GO:0035556">
    <property type="term" value="P:intracellular signal transduction"/>
    <property type="evidence" value="ECO:0000318"/>
    <property type="project" value="GO_Central"/>
</dbReference>
<evidence type="ECO:0000256" key="9">
    <source>
        <dbReference type="ARBA" id="ARBA00022723"/>
    </source>
</evidence>
<dbReference type="FunFam" id="3.30.200.20:FF:000092">
    <property type="entry name" value="Serine/threonine-protein kinase 24"/>
    <property type="match status" value="1"/>
</dbReference>
<comment type="catalytic activity">
    <reaction evidence="15">
        <text>L-seryl-[protein] + ATP = O-phospho-L-seryl-[protein] + ADP + H(+)</text>
        <dbReference type="Rhea" id="RHEA:17989"/>
        <dbReference type="Rhea" id="RHEA-COMP:9863"/>
        <dbReference type="Rhea" id="RHEA-COMP:11604"/>
        <dbReference type="ChEBI" id="CHEBI:15378"/>
        <dbReference type="ChEBI" id="CHEBI:29999"/>
        <dbReference type="ChEBI" id="CHEBI:30616"/>
        <dbReference type="ChEBI" id="CHEBI:83421"/>
        <dbReference type="ChEBI" id="CHEBI:456216"/>
        <dbReference type="EC" id="2.7.11.1"/>
    </reaction>
</comment>
<protein>
    <recommendedName>
        <fullName evidence="4">non-specific serine/threonine protein kinase</fullName>
        <ecNumber evidence="4">2.7.11.1</ecNumber>
    </recommendedName>
</protein>
<dbReference type="OrthoDB" id="8693905at2759"/>
<dbReference type="HOGENOM" id="CLU_000288_63_23_1"/>
<reference evidence="20" key="3">
    <citation type="submission" date="2015-06" db="UniProtKB">
        <authorList>
            <consortium name="EnsemblMetazoa"/>
        </authorList>
    </citation>
    <scope>IDENTIFICATION</scope>
</reference>
<dbReference type="eggNOG" id="KOG0201">
    <property type="taxonomic scope" value="Eukaryota"/>
</dbReference>
<dbReference type="STRING" id="6412.T1FYL4"/>
<comment type="cofactor">
    <cofactor evidence="1">
        <name>Mg(2+)</name>
        <dbReference type="ChEBI" id="CHEBI:18420"/>
    </cofactor>
</comment>
<evidence type="ECO:0000256" key="13">
    <source>
        <dbReference type="ARBA" id="ARBA00022842"/>
    </source>
</evidence>
<organism evidence="20 21">
    <name type="scientific">Helobdella robusta</name>
    <name type="common">Californian leech</name>
    <dbReference type="NCBI Taxonomy" id="6412"/>
    <lineage>
        <taxon>Eukaryota</taxon>
        <taxon>Metazoa</taxon>
        <taxon>Spiralia</taxon>
        <taxon>Lophotrochozoa</taxon>
        <taxon>Annelida</taxon>
        <taxon>Clitellata</taxon>
        <taxon>Hirudinea</taxon>
        <taxon>Rhynchobdellida</taxon>
        <taxon>Glossiphoniidae</taxon>
        <taxon>Helobdella</taxon>
    </lineage>
</organism>
<evidence type="ECO:0000313" key="20">
    <source>
        <dbReference type="EnsemblMetazoa" id="HelroP66461"/>
    </source>
</evidence>
<dbReference type="EC" id="2.7.11.1" evidence="4"/>
<dbReference type="CDD" id="cd06609">
    <property type="entry name" value="STKc_MST3_like"/>
    <property type="match status" value="1"/>
</dbReference>
<dbReference type="GO" id="GO:0046872">
    <property type="term" value="F:metal ion binding"/>
    <property type="evidence" value="ECO:0007669"/>
    <property type="project" value="UniProtKB-KW"/>
</dbReference>
<keyword evidence="8" id="KW-0808">Transferase</keyword>
<dbReference type="GeneID" id="20213912"/>
<evidence type="ECO:0000256" key="15">
    <source>
        <dbReference type="ARBA" id="ARBA00048679"/>
    </source>
</evidence>
<keyword evidence="6" id="KW-0723">Serine/threonine-protein kinase</keyword>
<dbReference type="EMBL" id="AMQM01001030">
    <property type="status" value="NOT_ANNOTATED_CDS"/>
    <property type="molecule type" value="Genomic_DNA"/>
</dbReference>
<evidence type="ECO:0000256" key="12">
    <source>
        <dbReference type="ARBA" id="ARBA00022840"/>
    </source>
</evidence>
<keyword evidence="5" id="KW-0963">Cytoplasm</keyword>
<dbReference type="GO" id="GO:0005737">
    <property type="term" value="C:cytoplasm"/>
    <property type="evidence" value="ECO:0000318"/>
    <property type="project" value="GO_Central"/>
</dbReference>
<feature type="domain" description="Protein kinase" evidence="18">
    <location>
        <begin position="6"/>
        <end position="256"/>
    </location>
</feature>
<keyword evidence="17" id="KW-0175">Coiled coil</keyword>
<dbReference type="EMBL" id="KB097143">
    <property type="protein sequence ID" value="ESN98656.1"/>
    <property type="molecule type" value="Genomic_DNA"/>
</dbReference>
<evidence type="ECO:0000256" key="3">
    <source>
        <dbReference type="ARBA" id="ARBA00008874"/>
    </source>
</evidence>
<dbReference type="SUPFAM" id="SSF56112">
    <property type="entry name" value="Protein kinase-like (PK-like)"/>
    <property type="match status" value="1"/>
</dbReference>
<dbReference type="PROSITE" id="PS00107">
    <property type="entry name" value="PROTEIN_KINASE_ATP"/>
    <property type="match status" value="1"/>
</dbReference>
<dbReference type="SMART" id="SM00220">
    <property type="entry name" value="S_TKc"/>
    <property type="match status" value="1"/>
</dbReference>
<evidence type="ECO:0000256" key="10">
    <source>
        <dbReference type="ARBA" id="ARBA00022741"/>
    </source>
</evidence>